<reference evidence="1 2" key="1">
    <citation type="journal article" date="2024" name="bioRxiv">
        <title>A reference genome for Trichogramma kaykai: A tiny desert-dwelling parasitoid wasp with competing sex-ratio distorters.</title>
        <authorList>
            <person name="Culotta J."/>
            <person name="Lindsey A.R."/>
        </authorList>
    </citation>
    <scope>NUCLEOTIDE SEQUENCE [LARGE SCALE GENOMIC DNA]</scope>
    <source>
        <strain evidence="1 2">KSX58</strain>
    </source>
</reference>
<dbReference type="AlphaFoldDB" id="A0ABD2XCJ9"/>
<keyword evidence="2" id="KW-1185">Reference proteome</keyword>
<sequence>MNRADFVPTDANLGLLQDPMKFGLSDTFIGERLGINRSTIWRWRACLNADLPLEDRRRGNSGVQKVSYEQLLVAVRRLEHKSFASLEHLNREVNFGDTAKTLSKAIKQRTDIRFLPKNLSSVAPTKLRGCCMHNSTSTEHRSSGEKRCSWTRKLSPSRKTFESAYGDQSALDLTKIMSKRQPLEDVTRQPFEAV</sequence>
<comment type="caution">
    <text evidence="1">The sequence shown here is derived from an EMBL/GenBank/DDBJ whole genome shotgun (WGS) entry which is preliminary data.</text>
</comment>
<proteinExistence type="predicted"/>
<evidence type="ECO:0000313" key="1">
    <source>
        <dbReference type="EMBL" id="KAL3402679.1"/>
    </source>
</evidence>
<accession>A0ABD2XCJ9</accession>
<protein>
    <recommendedName>
        <fullName evidence="3">Homeodomain-like domain-containing protein</fullName>
    </recommendedName>
</protein>
<evidence type="ECO:0000313" key="2">
    <source>
        <dbReference type="Proteomes" id="UP001627154"/>
    </source>
</evidence>
<name>A0ABD2XCJ9_9HYME</name>
<dbReference type="Proteomes" id="UP001627154">
    <property type="component" value="Unassembled WGS sequence"/>
</dbReference>
<organism evidence="1 2">
    <name type="scientific">Trichogramma kaykai</name>
    <dbReference type="NCBI Taxonomy" id="54128"/>
    <lineage>
        <taxon>Eukaryota</taxon>
        <taxon>Metazoa</taxon>
        <taxon>Ecdysozoa</taxon>
        <taxon>Arthropoda</taxon>
        <taxon>Hexapoda</taxon>
        <taxon>Insecta</taxon>
        <taxon>Pterygota</taxon>
        <taxon>Neoptera</taxon>
        <taxon>Endopterygota</taxon>
        <taxon>Hymenoptera</taxon>
        <taxon>Apocrita</taxon>
        <taxon>Proctotrupomorpha</taxon>
        <taxon>Chalcidoidea</taxon>
        <taxon>Trichogrammatidae</taxon>
        <taxon>Trichogramma</taxon>
    </lineage>
</organism>
<evidence type="ECO:0008006" key="3">
    <source>
        <dbReference type="Google" id="ProtNLM"/>
    </source>
</evidence>
<dbReference type="EMBL" id="JBJJXI010000034">
    <property type="protein sequence ID" value="KAL3402679.1"/>
    <property type="molecule type" value="Genomic_DNA"/>
</dbReference>
<gene>
    <name evidence="1" type="ORF">TKK_004603</name>
</gene>